<dbReference type="OrthoDB" id="2426396at2759"/>
<gene>
    <name evidence="3" type="ORF">AMS68_002388</name>
</gene>
<feature type="compositionally biased region" description="Low complexity" evidence="1">
    <location>
        <begin position="280"/>
        <end position="293"/>
    </location>
</feature>
<evidence type="ECO:0000313" key="4">
    <source>
        <dbReference type="Proteomes" id="UP000503462"/>
    </source>
</evidence>
<organism evidence="3 4">
    <name type="scientific">Peltaster fructicola</name>
    <dbReference type="NCBI Taxonomy" id="286661"/>
    <lineage>
        <taxon>Eukaryota</taxon>
        <taxon>Fungi</taxon>
        <taxon>Dikarya</taxon>
        <taxon>Ascomycota</taxon>
        <taxon>Pezizomycotina</taxon>
        <taxon>Dothideomycetes</taxon>
        <taxon>Dothideomycetes incertae sedis</taxon>
        <taxon>Peltaster</taxon>
    </lineage>
</organism>
<proteinExistence type="predicted"/>
<dbReference type="AlphaFoldDB" id="A0A6H0XQE4"/>
<feature type="compositionally biased region" description="Polar residues" evidence="1">
    <location>
        <begin position="264"/>
        <end position="274"/>
    </location>
</feature>
<dbReference type="Proteomes" id="UP000503462">
    <property type="component" value="Chromosome 2"/>
</dbReference>
<feature type="signal peptide" evidence="2">
    <location>
        <begin position="1"/>
        <end position="25"/>
    </location>
</feature>
<accession>A0A6H0XQE4</accession>
<dbReference type="PANTHER" id="PTHR39599">
    <property type="entry name" value="GPI-ANCHORED PROTEIN (EUROFUNG)-RELATED-RELATED"/>
    <property type="match status" value="1"/>
</dbReference>
<feature type="chain" id="PRO_5026238968" description="GPI anchored protein" evidence="2">
    <location>
        <begin position="26"/>
        <end position="352"/>
    </location>
</feature>
<sequence length="352" mass="35971">MRNLGTLLTLPSALLTLLLWDAAHGYDALYDPFLAQDELIAKRDQDAISQLATQRPHGVRKMSADPGEKFWPHYWEFRDAHDGNTTALEHPFALHTSSKRRLSGRAIFARDASCPSGTSSCVSIGHSDSCCPSGDTCITVQDTGNGPVGCCAAGGSCGNTIGDCNTSQGYSACPDSSNKGCCIPGYACSGNICVNVGTQTITPVQSTTSSTATSSSPTQVVVSVITVTNLNTSGYTTTATVTQTVTQSASGSTSSDTAVVPVRPTTNSDTTTIAPATVGSSSTSTSTSSSTTSAAPVCPNGYYMCSAVYLGGCCQVDRDCNTTSCPPTATTTVVGGVATVVAPTDATSNAPT</sequence>
<evidence type="ECO:0000313" key="3">
    <source>
        <dbReference type="EMBL" id="QIW96870.1"/>
    </source>
</evidence>
<dbReference type="PANTHER" id="PTHR39599:SF1">
    <property type="entry name" value="GPI-ANCHORED PROTEIN (EUROFUNG)"/>
    <property type="match status" value="1"/>
</dbReference>
<protein>
    <recommendedName>
        <fullName evidence="5">GPI anchored protein</fullName>
    </recommendedName>
</protein>
<evidence type="ECO:0000256" key="1">
    <source>
        <dbReference type="SAM" id="MobiDB-lite"/>
    </source>
</evidence>
<name>A0A6H0XQE4_9PEZI</name>
<keyword evidence="2" id="KW-0732">Signal</keyword>
<evidence type="ECO:0008006" key="5">
    <source>
        <dbReference type="Google" id="ProtNLM"/>
    </source>
</evidence>
<dbReference type="EMBL" id="CP051140">
    <property type="protein sequence ID" value="QIW96870.1"/>
    <property type="molecule type" value="Genomic_DNA"/>
</dbReference>
<feature type="region of interest" description="Disordered" evidence="1">
    <location>
        <begin position="247"/>
        <end position="294"/>
    </location>
</feature>
<feature type="compositionally biased region" description="Low complexity" evidence="1">
    <location>
        <begin position="247"/>
        <end position="260"/>
    </location>
</feature>
<reference evidence="3 4" key="1">
    <citation type="journal article" date="2016" name="Sci. Rep.">
        <title>Peltaster fructicola genome reveals evolution from an invasive phytopathogen to an ectophytic parasite.</title>
        <authorList>
            <person name="Xu C."/>
            <person name="Chen H."/>
            <person name="Gleason M.L."/>
            <person name="Xu J.R."/>
            <person name="Liu H."/>
            <person name="Zhang R."/>
            <person name="Sun G."/>
        </authorList>
    </citation>
    <scope>NUCLEOTIDE SEQUENCE [LARGE SCALE GENOMIC DNA]</scope>
    <source>
        <strain evidence="3 4">LNHT1506</strain>
    </source>
</reference>
<keyword evidence="4" id="KW-1185">Reference proteome</keyword>
<evidence type="ECO:0000256" key="2">
    <source>
        <dbReference type="SAM" id="SignalP"/>
    </source>
</evidence>